<dbReference type="InterPro" id="IPR000209">
    <property type="entry name" value="Peptidase_S8/S53_dom"/>
</dbReference>
<comment type="similarity">
    <text evidence="1 5">Belongs to the peptidase S8 family.</text>
</comment>
<dbReference type="InterPro" id="IPR015500">
    <property type="entry name" value="Peptidase_S8_subtilisin-rel"/>
</dbReference>
<proteinExistence type="inferred from homology"/>
<keyword evidence="2 5" id="KW-0645">Protease</keyword>
<feature type="active site" description="Charge relay system" evidence="5">
    <location>
        <position position="268"/>
    </location>
</feature>
<feature type="signal peptide" evidence="7">
    <location>
        <begin position="1"/>
        <end position="22"/>
    </location>
</feature>
<dbReference type="InterPro" id="IPR036852">
    <property type="entry name" value="Peptidase_S8/S53_dom_sf"/>
</dbReference>
<evidence type="ECO:0000256" key="3">
    <source>
        <dbReference type="ARBA" id="ARBA00022801"/>
    </source>
</evidence>
<comment type="caution">
    <text evidence="9">The sequence shown here is derived from an EMBL/GenBank/DDBJ whole genome shotgun (WGS) entry which is preliminary data.</text>
</comment>
<name>A0ABP6Q209_9ACTN</name>
<keyword evidence="10" id="KW-1185">Reference proteome</keyword>
<dbReference type="GO" id="GO:0008233">
    <property type="term" value="F:peptidase activity"/>
    <property type="evidence" value="ECO:0007669"/>
    <property type="project" value="UniProtKB-KW"/>
</dbReference>
<feature type="chain" id="PRO_5046650269" evidence="7">
    <location>
        <begin position="23"/>
        <end position="392"/>
    </location>
</feature>
<dbReference type="SUPFAM" id="SSF52743">
    <property type="entry name" value="Subtilisin-like"/>
    <property type="match status" value="1"/>
</dbReference>
<feature type="domain" description="Peptidase S8/S53" evidence="8">
    <location>
        <begin position="48"/>
        <end position="316"/>
    </location>
</feature>
<dbReference type="GO" id="GO:0006508">
    <property type="term" value="P:proteolysis"/>
    <property type="evidence" value="ECO:0007669"/>
    <property type="project" value="UniProtKB-KW"/>
</dbReference>
<keyword evidence="6" id="KW-1133">Transmembrane helix</keyword>
<keyword evidence="6" id="KW-0472">Membrane</keyword>
<gene>
    <name evidence="9" type="primary">mycP</name>
    <name evidence="9" type="ORF">GCM10010468_11090</name>
</gene>
<accession>A0ABP6Q209</accession>
<dbReference type="Gene3D" id="3.40.50.200">
    <property type="entry name" value="Peptidase S8/S53 domain"/>
    <property type="match status" value="1"/>
</dbReference>
<dbReference type="PRINTS" id="PR00723">
    <property type="entry name" value="SUBTILISIN"/>
</dbReference>
<dbReference type="RefSeq" id="WP_344822838.1">
    <property type="nucleotide sequence ID" value="NZ_BAAAUV010000002.1"/>
</dbReference>
<evidence type="ECO:0000256" key="7">
    <source>
        <dbReference type="SAM" id="SignalP"/>
    </source>
</evidence>
<sequence length="392" mass="39505">MIGRAALVLVPGLLLWSGGPAAADAVRDKQQPVLNGLNVPAAWAMTRGAGVTVAVLDSGVDPAQPDLAGSVVEGPDLTEGANPPGVAPQRLHGTNMASIIAGHGHGPGGADGVMGVAPEARILALRVILENSEPGFTTYNTDKRYDRVIADGIRYAADHGAQIINMSLGKPIPTREERQAIAHAVAKGVVVVAAAGNEGASKTAKKNGNAPYSFPASFPGVISVAAVDSEHRHAGFSNENSAVVVSAPGVDIVGAGPGDSYWIGDGTSPATAFVSGVAALIRARHPSLAPALVTQAIITSAAHRPASGYSLAVGFGEVDAAAALRTADTLATTRLNGLGAAPGAPLLPAAPLQVTHHDTRLIVTSALTGLIALAATVATALLAVRRPREEEL</sequence>
<evidence type="ECO:0000256" key="4">
    <source>
        <dbReference type="ARBA" id="ARBA00022825"/>
    </source>
</evidence>
<keyword evidence="4 5" id="KW-0720">Serine protease</keyword>
<keyword evidence="3 5" id="KW-0378">Hydrolase</keyword>
<feature type="transmembrane region" description="Helical" evidence="6">
    <location>
        <begin position="361"/>
        <end position="384"/>
    </location>
</feature>
<dbReference type="PANTHER" id="PTHR43806">
    <property type="entry name" value="PEPTIDASE S8"/>
    <property type="match status" value="1"/>
</dbReference>
<feature type="active site" description="Charge relay system" evidence="5">
    <location>
        <position position="57"/>
    </location>
</feature>
<organism evidence="9 10">
    <name type="scientific">Actinocorallia longicatena</name>
    <dbReference type="NCBI Taxonomy" id="111803"/>
    <lineage>
        <taxon>Bacteria</taxon>
        <taxon>Bacillati</taxon>
        <taxon>Actinomycetota</taxon>
        <taxon>Actinomycetes</taxon>
        <taxon>Streptosporangiales</taxon>
        <taxon>Thermomonosporaceae</taxon>
        <taxon>Actinocorallia</taxon>
    </lineage>
</organism>
<evidence type="ECO:0000259" key="8">
    <source>
        <dbReference type="Pfam" id="PF00082"/>
    </source>
</evidence>
<protein>
    <submittedName>
        <fullName evidence="9">Type VII secretion-associated serine protease mycosin</fullName>
    </submittedName>
</protein>
<keyword evidence="6" id="KW-0812">Transmembrane</keyword>
<dbReference type="PANTHER" id="PTHR43806:SF11">
    <property type="entry name" value="CEREVISIN-RELATED"/>
    <property type="match status" value="1"/>
</dbReference>
<dbReference type="Pfam" id="PF00082">
    <property type="entry name" value="Peptidase_S8"/>
    <property type="match status" value="1"/>
</dbReference>
<dbReference type="InterPro" id="IPR050131">
    <property type="entry name" value="Peptidase_S8_subtilisin-like"/>
</dbReference>
<dbReference type="EMBL" id="BAAAUV010000002">
    <property type="protein sequence ID" value="GAA3199006.1"/>
    <property type="molecule type" value="Genomic_DNA"/>
</dbReference>
<reference evidence="10" key="1">
    <citation type="journal article" date="2019" name="Int. J. Syst. Evol. Microbiol.">
        <title>The Global Catalogue of Microorganisms (GCM) 10K type strain sequencing project: providing services to taxonomists for standard genome sequencing and annotation.</title>
        <authorList>
            <consortium name="The Broad Institute Genomics Platform"/>
            <consortium name="The Broad Institute Genome Sequencing Center for Infectious Disease"/>
            <person name="Wu L."/>
            <person name="Ma J."/>
        </authorList>
    </citation>
    <scope>NUCLEOTIDE SEQUENCE [LARGE SCALE GENOMIC DNA]</scope>
    <source>
        <strain evidence="10">JCM 9377</strain>
    </source>
</reference>
<evidence type="ECO:0000256" key="2">
    <source>
        <dbReference type="ARBA" id="ARBA00022670"/>
    </source>
</evidence>
<feature type="active site" description="Charge relay system" evidence="5">
    <location>
        <position position="92"/>
    </location>
</feature>
<dbReference type="Proteomes" id="UP001501237">
    <property type="component" value="Unassembled WGS sequence"/>
</dbReference>
<keyword evidence="7" id="KW-0732">Signal</keyword>
<evidence type="ECO:0000313" key="10">
    <source>
        <dbReference type="Proteomes" id="UP001501237"/>
    </source>
</evidence>
<evidence type="ECO:0000313" key="9">
    <source>
        <dbReference type="EMBL" id="GAA3199006.1"/>
    </source>
</evidence>
<evidence type="ECO:0000256" key="1">
    <source>
        <dbReference type="ARBA" id="ARBA00011073"/>
    </source>
</evidence>
<evidence type="ECO:0000256" key="5">
    <source>
        <dbReference type="PROSITE-ProRule" id="PRU01240"/>
    </source>
</evidence>
<dbReference type="PROSITE" id="PS51892">
    <property type="entry name" value="SUBTILASE"/>
    <property type="match status" value="1"/>
</dbReference>
<evidence type="ECO:0000256" key="6">
    <source>
        <dbReference type="SAM" id="Phobius"/>
    </source>
</evidence>